<dbReference type="Proteomes" id="UP000298246">
    <property type="component" value="Unassembled WGS sequence"/>
</dbReference>
<feature type="disulfide bond" description="Redox-active" evidence="5">
    <location>
        <begin position="31"/>
        <end position="34"/>
    </location>
</feature>
<sequence>MAIQTVHSDEMFQGAVASTGVTLVDFGAAWCAPCKTLLPILDQLDREQPWLTIVKVDVDYAPSSAALFGVMSMPTVVVFKDGQAVDKLVGLRSKEAYLNIAAKYA</sequence>
<reference evidence="7 8" key="1">
    <citation type="submission" date="2017-03" db="EMBL/GenBank/DDBJ databases">
        <title>Isolation of Levoglucosan Utilizing Bacteria.</title>
        <authorList>
            <person name="Arya A.S."/>
        </authorList>
    </citation>
    <scope>NUCLEOTIDE SEQUENCE [LARGE SCALE GENOMIC DNA]</scope>
    <source>
        <strain evidence="7 8">MEC069</strain>
    </source>
</reference>
<accession>A0A4Y8PTZ4</accession>
<proteinExistence type="inferred from homology"/>
<feature type="active site" description="Nucleophile" evidence="4">
    <location>
        <position position="34"/>
    </location>
</feature>
<dbReference type="SUPFAM" id="SSF52833">
    <property type="entry name" value="Thioredoxin-like"/>
    <property type="match status" value="1"/>
</dbReference>
<evidence type="ECO:0000313" key="7">
    <source>
        <dbReference type="EMBL" id="TFE83990.1"/>
    </source>
</evidence>
<dbReference type="PANTHER" id="PTHR10438:SF468">
    <property type="entry name" value="THIOREDOXIN-1-RELATED"/>
    <property type="match status" value="1"/>
</dbReference>
<name>A0A4Y8PTZ4_9BACL</name>
<dbReference type="InterPro" id="IPR005746">
    <property type="entry name" value="Thioredoxin"/>
</dbReference>
<keyword evidence="1 5" id="KW-1015">Disulfide bond</keyword>
<dbReference type="Gene3D" id="3.40.30.10">
    <property type="entry name" value="Glutaredoxin"/>
    <property type="match status" value="1"/>
</dbReference>
<evidence type="ECO:0000256" key="4">
    <source>
        <dbReference type="PIRSR" id="PIRSR000077-1"/>
    </source>
</evidence>
<dbReference type="InterPro" id="IPR036249">
    <property type="entry name" value="Thioredoxin-like_sf"/>
</dbReference>
<gene>
    <name evidence="7" type="ORF">B5M42_21540</name>
</gene>
<keyword evidence="8" id="KW-1185">Reference proteome</keyword>
<organism evidence="7 8">
    <name type="scientific">Paenibacillus athensensis</name>
    <dbReference type="NCBI Taxonomy" id="1967502"/>
    <lineage>
        <taxon>Bacteria</taxon>
        <taxon>Bacillati</taxon>
        <taxon>Bacillota</taxon>
        <taxon>Bacilli</taxon>
        <taxon>Bacillales</taxon>
        <taxon>Paenibacillaceae</taxon>
        <taxon>Paenibacillus</taxon>
    </lineage>
</organism>
<dbReference type="PIRSF" id="PIRSF000077">
    <property type="entry name" value="Thioredoxin"/>
    <property type="match status" value="1"/>
</dbReference>
<evidence type="ECO:0000259" key="6">
    <source>
        <dbReference type="PROSITE" id="PS51352"/>
    </source>
</evidence>
<dbReference type="OrthoDB" id="9790390at2"/>
<dbReference type="PANTHER" id="PTHR10438">
    <property type="entry name" value="THIOREDOXIN"/>
    <property type="match status" value="1"/>
</dbReference>
<feature type="site" description="Contributes to redox potential value" evidence="4">
    <location>
        <position position="32"/>
    </location>
</feature>
<evidence type="ECO:0000256" key="5">
    <source>
        <dbReference type="PIRSR" id="PIRSR000077-4"/>
    </source>
</evidence>
<dbReference type="GO" id="GO:0015035">
    <property type="term" value="F:protein-disulfide reductase activity"/>
    <property type="evidence" value="ECO:0007669"/>
    <property type="project" value="InterPro"/>
</dbReference>
<evidence type="ECO:0000256" key="2">
    <source>
        <dbReference type="ARBA" id="ARBA00038353"/>
    </source>
</evidence>
<dbReference type="Pfam" id="PF00085">
    <property type="entry name" value="Thioredoxin"/>
    <property type="match status" value="1"/>
</dbReference>
<keyword evidence="5" id="KW-0676">Redox-active center</keyword>
<dbReference type="InterPro" id="IPR013766">
    <property type="entry name" value="Thioredoxin_domain"/>
</dbReference>
<feature type="site" description="Deprotonates C-terminal active site Cys" evidence="4">
    <location>
        <position position="25"/>
    </location>
</feature>
<dbReference type="CDD" id="cd02947">
    <property type="entry name" value="TRX_family"/>
    <property type="match status" value="1"/>
</dbReference>
<dbReference type="EMBL" id="MYFO01000040">
    <property type="protein sequence ID" value="TFE83990.1"/>
    <property type="molecule type" value="Genomic_DNA"/>
</dbReference>
<evidence type="ECO:0000313" key="8">
    <source>
        <dbReference type="Proteomes" id="UP000298246"/>
    </source>
</evidence>
<dbReference type="InterPro" id="IPR050620">
    <property type="entry name" value="Thioredoxin_H-type-like"/>
</dbReference>
<feature type="domain" description="Thioredoxin" evidence="6">
    <location>
        <begin position="1"/>
        <end position="105"/>
    </location>
</feature>
<evidence type="ECO:0000256" key="3">
    <source>
        <dbReference type="PIRNR" id="PIRNR000077"/>
    </source>
</evidence>
<feature type="site" description="Contributes to redox potential value" evidence="4">
    <location>
        <position position="33"/>
    </location>
</feature>
<comment type="similarity">
    <text evidence="2">Belongs to the thioredoxin family. Plant H-type subfamily.</text>
</comment>
<dbReference type="RefSeq" id="WP_134756628.1">
    <property type="nucleotide sequence ID" value="NZ_MYFO02000016.1"/>
</dbReference>
<feature type="active site" description="Nucleophile" evidence="4">
    <location>
        <position position="31"/>
    </location>
</feature>
<evidence type="ECO:0000256" key="1">
    <source>
        <dbReference type="ARBA" id="ARBA00023157"/>
    </source>
</evidence>
<protein>
    <recommendedName>
        <fullName evidence="3">Thioredoxin</fullName>
    </recommendedName>
</protein>
<dbReference type="PROSITE" id="PS51352">
    <property type="entry name" value="THIOREDOXIN_2"/>
    <property type="match status" value="1"/>
</dbReference>
<dbReference type="AlphaFoldDB" id="A0A4Y8PTZ4"/>
<dbReference type="PRINTS" id="PR00421">
    <property type="entry name" value="THIOREDOXIN"/>
</dbReference>
<comment type="caution">
    <text evidence="7">The sequence shown here is derived from an EMBL/GenBank/DDBJ whole genome shotgun (WGS) entry which is preliminary data.</text>
</comment>